<dbReference type="EMBL" id="JACHXA010000002">
    <property type="protein sequence ID" value="MBB3064539.1"/>
    <property type="molecule type" value="Genomic_DNA"/>
</dbReference>
<dbReference type="Gene3D" id="1.20.1250.20">
    <property type="entry name" value="MFS general substrate transporter like domains"/>
    <property type="match status" value="1"/>
</dbReference>
<sequence>MNGPVPTTHRNVRIRLTLALIVIVTMTIGMFSTVTFRAFDQAVAPELEQRMQLLGMLLRADLQRPLELGIPLDAVAGFDERVADIVKKFPEVQSVQILTRDGTSALDISDAAASAAPSNRPGTDARTYRFAVLVGSVVAAEIVLTENPRLLETQLLHVLFDIAIVALAIVVIGVEVILLLAARSIWLPRDAVAALLEEQSQGRFDRIVSIPAGGPLSALAARLNDRARHLAGREVSPPHLAIPSPLMARMPLFLLALGTETTASFLPVMARDLHRWDWLSPAAAAAAPLVAYLLAAATVAPFAGPLVRHLGPRSAFLWSVIPIVTGLALMAESSGVLGAATGRMLVAVGYTIAATACSLHALWAGGRAEAARTQASINSALYGGVLAGSIIGGVAAFEVGYSAAILLGAVVVIIAGSTAHCALSGSGTTPSTPRKSSTPQVHEGRTFAAIAFGLAVPLSITTAMVIWYLVPLLLSSAGFDAAMTARVVMLYYLCAVFVAPLVGHFLGTTGSGMAASAGALISGLALLIAGALDGSTSLIVAVAVIGVGHAMLRAPIFALVNEVAESHPERIDHLRVIERGGAVVAFLVASVTASPDHPAVVFTTLGALTLSGLAVFAIISRAGVSKEAAGK</sequence>
<protein>
    <submittedName>
        <fullName evidence="5">MFS family permease</fullName>
    </submittedName>
</protein>
<feature type="transmembrane region" description="Helical" evidence="4">
    <location>
        <begin position="446"/>
        <end position="469"/>
    </location>
</feature>
<evidence type="ECO:0000313" key="6">
    <source>
        <dbReference type="Proteomes" id="UP000581135"/>
    </source>
</evidence>
<dbReference type="Proteomes" id="UP000581135">
    <property type="component" value="Unassembled WGS sequence"/>
</dbReference>
<evidence type="ECO:0000256" key="2">
    <source>
        <dbReference type="ARBA" id="ARBA00022989"/>
    </source>
</evidence>
<feature type="transmembrane region" description="Helical" evidence="4">
    <location>
        <begin position="282"/>
        <end position="303"/>
    </location>
</feature>
<keyword evidence="1 4" id="KW-0812">Transmembrane</keyword>
<feature type="transmembrane region" description="Helical" evidence="4">
    <location>
        <begin position="252"/>
        <end position="270"/>
    </location>
</feature>
<evidence type="ECO:0000256" key="4">
    <source>
        <dbReference type="SAM" id="Phobius"/>
    </source>
</evidence>
<feature type="transmembrane region" description="Helical" evidence="4">
    <location>
        <begin position="12"/>
        <end position="31"/>
    </location>
</feature>
<dbReference type="GO" id="GO:0022857">
    <property type="term" value="F:transmembrane transporter activity"/>
    <property type="evidence" value="ECO:0007669"/>
    <property type="project" value="InterPro"/>
</dbReference>
<dbReference type="Pfam" id="PF07690">
    <property type="entry name" value="MFS_1"/>
    <property type="match status" value="1"/>
</dbReference>
<evidence type="ECO:0000256" key="1">
    <source>
        <dbReference type="ARBA" id="ARBA00022692"/>
    </source>
</evidence>
<feature type="transmembrane region" description="Helical" evidence="4">
    <location>
        <begin position="344"/>
        <end position="363"/>
    </location>
</feature>
<keyword evidence="3 4" id="KW-0472">Membrane</keyword>
<dbReference type="RefSeq" id="WP_183415355.1">
    <property type="nucleotide sequence ID" value="NZ_JACHXA010000002.1"/>
</dbReference>
<gene>
    <name evidence="5" type="ORF">FHR98_000811</name>
</gene>
<reference evidence="5 6" key="1">
    <citation type="submission" date="2020-08" db="EMBL/GenBank/DDBJ databases">
        <title>Genomic Encyclopedia of Type Strains, Phase III (KMG-III): the genomes of soil and plant-associated and newly described type strains.</title>
        <authorList>
            <person name="Whitman W."/>
        </authorList>
    </citation>
    <scope>NUCLEOTIDE SEQUENCE [LARGE SCALE GENOMIC DNA]</scope>
    <source>
        <strain evidence="5 6">CECT 8803</strain>
    </source>
</reference>
<feature type="transmembrane region" description="Helical" evidence="4">
    <location>
        <begin position="599"/>
        <end position="619"/>
    </location>
</feature>
<dbReference type="InterPro" id="IPR011701">
    <property type="entry name" value="MFS"/>
</dbReference>
<dbReference type="SUPFAM" id="SSF103473">
    <property type="entry name" value="MFS general substrate transporter"/>
    <property type="match status" value="1"/>
</dbReference>
<feature type="transmembrane region" description="Helical" evidence="4">
    <location>
        <begin position="403"/>
        <end position="425"/>
    </location>
</feature>
<keyword evidence="6" id="KW-1185">Reference proteome</keyword>
<name>A0A839SRE6_9PROT</name>
<evidence type="ECO:0000256" key="3">
    <source>
        <dbReference type="ARBA" id="ARBA00023136"/>
    </source>
</evidence>
<dbReference type="AlphaFoldDB" id="A0A839SRE6"/>
<feature type="transmembrane region" description="Helical" evidence="4">
    <location>
        <begin position="489"/>
        <end position="506"/>
    </location>
</feature>
<feature type="transmembrane region" description="Helical" evidence="4">
    <location>
        <begin position="315"/>
        <end position="338"/>
    </location>
</feature>
<accession>A0A839SRE6</accession>
<evidence type="ECO:0000313" key="5">
    <source>
        <dbReference type="EMBL" id="MBB3064539.1"/>
    </source>
</evidence>
<dbReference type="InterPro" id="IPR036259">
    <property type="entry name" value="MFS_trans_sf"/>
</dbReference>
<feature type="transmembrane region" description="Helical" evidence="4">
    <location>
        <begin position="375"/>
        <end position="397"/>
    </location>
</feature>
<comment type="caution">
    <text evidence="5">The sequence shown here is derived from an EMBL/GenBank/DDBJ whole genome shotgun (WGS) entry which is preliminary data.</text>
</comment>
<proteinExistence type="predicted"/>
<organism evidence="5 6">
    <name type="scientific">Limibacillus halophilus</name>
    <dbReference type="NCBI Taxonomy" id="1579333"/>
    <lineage>
        <taxon>Bacteria</taxon>
        <taxon>Pseudomonadati</taxon>
        <taxon>Pseudomonadota</taxon>
        <taxon>Alphaproteobacteria</taxon>
        <taxon>Rhodospirillales</taxon>
        <taxon>Rhodovibrionaceae</taxon>
        <taxon>Limibacillus</taxon>
    </lineage>
</organism>
<feature type="transmembrane region" description="Helical" evidence="4">
    <location>
        <begin position="156"/>
        <end position="181"/>
    </location>
</feature>
<keyword evidence="2 4" id="KW-1133">Transmembrane helix</keyword>
<feature type="transmembrane region" description="Helical" evidence="4">
    <location>
        <begin position="513"/>
        <end position="532"/>
    </location>
</feature>